<dbReference type="AlphaFoldDB" id="A0A8H7PWC2"/>
<evidence type="ECO:0000313" key="8">
    <source>
        <dbReference type="Proteomes" id="UP000654370"/>
    </source>
</evidence>
<dbReference type="OrthoDB" id="2402664at2759"/>
<dbReference type="SUPFAM" id="SSF48452">
    <property type="entry name" value="TPR-like"/>
    <property type="match status" value="1"/>
</dbReference>
<keyword evidence="2" id="KW-0677">Repeat</keyword>
<name>A0A8H7PWC2_MORIS</name>
<accession>A0A8H7PWC2</accession>
<keyword evidence="5" id="KW-0175">Coiled coil</keyword>
<dbReference type="GO" id="GO:0000724">
    <property type="term" value="P:double-strand break repair via homologous recombination"/>
    <property type="evidence" value="ECO:0007669"/>
    <property type="project" value="TreeGrafter"/>
</dbReference>
<dbReference type="InterPro" id="IPR001611">
    <property type="entry name" value="Leu-rich_rpt"/>
</dbReference>
<feature type="coiled-coil region" evidence="5">
    <location>
        <begin position="43"/>
        <end position="70"/>
    </location>
</feature>
<dbReference type="Pfam" id="PF13516">
    <property type="entry name" value="LRR_6"/>
    <property type="match status" value="3"/>
</dbReference>
<comment type="subcellular location">
    <subcellularLocation>
        <location evidence="1">Nucleus</location>
    </subcellularLocation>
</comment>
<evidence type="ECO:0000256" key="5">
    <source>
        <dbReference type="SAM" id="Coils"/>
    </source>
</evidence>
<reference evidence="7" key="1">
    <citation type="submission" date="2020-12" db="EMBL/GenBank/DDBJ databases">
        <title>Metabolic potential, ecology and presence of endohyphal bacteria is reflected in genomic diversity of Mucoromycotina.</title>
        <authorList>
            <person name="Muszewska A."/>
            <person name="Okrasinska A."/>
            <person name="Steczkiewicz K."/>
            <person name="Drgas O."/>
            <person name="Orlowska M."/>
            <person name="Perlinska-Lenart U."/>
            <person name="Aleksandrzak-Piekarczyk T."/>
            <person name="Szatraj K."/>
            <person name="Zielenkiewicz U."/>
            <person name="Pilsyk S."/>
            <person name="Malc E."/>
            <person name="Mieczkowski P."/>
            <person name="Kruszewska J.S."/>
            <person name="Biernat P."/>
            <person name="Pawlowska J."/>
        </authorList>
    </citation>
    <scope>NUCLEOTIDE SEQUENCE</scope>
    <source>
        <strain evidence="7">WA0000067209</strain>
    </source>
</reference>
<proteinExistence type="predicted"/>
<protein>
    <submittedName>
        <fullName evidence="7">Uncharacterized protein</fullName>
    </submittedName>
</protein>
<evidence type="ECO:0000256" key="1">
    <source>
        <dbReference type="ARBA" id="ARBA00004123"/>
    </source>
</evidence>
<dbReference type="GO" id="GO:0043596">
    <property type="term" value="C:nuclear replication fork"/>
    <property type="evidence" value="ECO:0007669"/>
    <property type="project" value="TreeGrafter"/>
</dbReference>
<dbReference type="InterPro" id="IPR052311">
    <property type="entry name" value="MMS22L-TONSL_complex_comp"/>
</dbReference>
<dbReference type="InterPro" id="IPR032675">
    <property type="entry name" value="LRR_dom_sf"/>
</dbReference>
<keyword evidence="3" id="KW-0040">ANK repeat</keyword>
<dbReference type="Proteomes" id="UP000654370">
    <property type="component" value="Unassembled WGS sequence"/>
</dbReference>
<dbReference type="Gene3D" id="1.25.40.10">
    <property type="entry name" value="Tetratricopeptide repeat domain"/>
    <property type="match status" value="1"/>
</dbReference>
<keyword evidence="4" id="KW-0539">Nucleus</keyword>
<evidence type="ECO:0000256" key="3">
    <source>
        <dbReference type="ARBA" id="ARBA00023043"/>
    </source>
</evidence>
<dbReference type="Gene3D" id="3.80.10.10">
    <property type="entry name" value="Ribonuclease Inhibitor"/>
    <property type="match status" value="2"/>
</dbReference>
<dbReference type="InterPro" id="IPR011990">
    <property type="entry name" value="TPR-like_helical_dom_sf"/>
</dbReference>
<sequence length="1053" mass="119414">MGKVTYAIGFKNELPFEAEIKQQRRVYNSLKIKGNYLKAAETARQLAETLLDQSDELAALEEDLEIQKKSLTKALDYCNEAACFYDSPDQYKELLSVKYISIKCLQKLQKYPEALRSCQQQESLVQKFRSDDHIVRQELFKNFADIYFNRGADETFCIVDDFQNAKQYYQLEREALLAIQEKANYEDTEELKDLVRANIFNLGVVECKIYGDLELADKLLREAIEQARLLMDLDSERNAWWELGNMYKMQDKFEKALECQFHELKLAQLDNSQATELLCLYDIAVTYLEMGKDEKSLEIENDIEALANDQTYATELIEQLEAVRTTTRQAQHALAVTSGNINSAHQYMSLAKVYEQVSMYAKAIKALSDCMSCLKQQQTNDLITLKLKFECNLIRGDLLWKMKKSVCIQTLPRYEIQDAYSQFFQSLSELVEPFLTAWALLENASAMEEADELRNKKLKIVKNLLRIHDYYCMPEECLKWQSEYQDIARMQGTSKRPSTESFSSDEEDSSLEQPSKIARHSLPEISNVTENSNDHAGPSIIKSHKSKVIEVRVISVTHERKLLVPWSDNNNTVQWLMDEVPNRCWILFGELPRISHMESRGARLFPGDVLSHIFSDNLANVSAFVEDYEPRSFSDLYVNACQRHGSPCDEDIIKLLTTSKPSSISLFGLGLSASDVKPLADTLSFSETIKHLDLSGNSIDDTGIRTLFSADDDRPNRIMPNLENLNLACNNIGAESVKILLIALPTCMQELDLSHNPIGYGAVQLLPALATRFPMLAKLSLENCDLDDMAIMHSSVVDNASSVELSARRSGLIISLGDNCMKQHTLESFLALLGQIPDVRQLSMPRISKQIVTFPGNLLCNIKNVQTLDISNTKLHDSAISSLCEVLNASQCLITLDLAYCGINSSHMNAVSQALKNSSSIKEVNLTGNKIEGTAITGMKNMTHSSYEEEPLFLERLRMSDCGIEAEIYDLALWTQHFAHLILTHNMVISSTVELEYILNAMSEQHRAKQLIIDASVKDVHIERIAETRPDLWSLFNVQRHPIRKTQVTAVRL</sequence>
<feature type="region of interest" description="Disordered" evidence="6">
    <location>
        <begin position="491"/>
        <end position="516"/>
    </location>
</feature>
<gene>
    <name evidence="7" type="ORF">INT43_008869</name>
</gene>
<dbReference type="GO" id="GO:0031297">
    <property type="term" value="P:replication fork processing"/>
    <property type="evidence" value="ECO:0007669"/>
    <property type="project" value="TreeGrafter"/>
</dbReference>
<evidence type="ECO:0000256" key="2">
    <source>
        <dbReference type="ARBA" id="ARBA00022737"/>
    </source>
</evidence>
<dbReference type="PANTHER" id="PTHR46358">
    <property type="entry name" value="TONSOKU-LIKE PROTEIN"/>
    <property type="match status" value="1"/>
</dbReference>
<evidence type="ECO:0000256" key="6">
    <source>
        <dbReference type="SAM" id="MobiDB-lite"/>
    </source>
</evidence>
<dbReference type="SUPFAM" id="SSF52047">
    <property type="entry name" value="RNI-like"/>
    <property type="match status" value="1"/>
</dbReference>
<dbReference type="SMART" id="SM00368">
    <property type="entry name" value="LRR_RI"/>
    <property type="match status" value="5"/>
</dbReference>
<keyword evidence="8" id="KW-1185">Reference proteome</keyword>
<dbReference type="EMBL" id="JAEPQZ010000005">
    <property type="protein sequence ID" value="KAG2181286.1"/>
    <property type="molecule type" value="Genomic_DNA"/>
</dbReference>
<evidence type="ECO:0000313" key="7">
    <source>
        <dbReference type="EMBL" id="KAG2181286.1"/>
    </source>
</evidence>
<organism evidence="7 8">
    <name type="scientific">Mortierella isabellina</name>
    <name type="common">Filamentous fungus</name>
    <name type="synonym">Umbelopsis isabellina</name>
    <dbReference type="NCBI Taxonomy" id="91625"/>
    <lineage>
        <taxon>Eukaryota</taxon>
        <taxon>Fungi</taxon>
        <taxon>Fungi incertae sedis</taxon>
        <taxon>Mucoromycota</taxon>
        <taxon>Mucoromycotina</taxon>
        <taxon>Umbelopsidomycetes</taxon>
        <taxon>Umbelopsidales</taxon>
        <taxon>Umbelopsidaceae</taxon>
        <taxon>Umbelopsis</taxon>
    </lineage>
</organism>
<dbReference type="PANTHER" id="PTHR46358:SF1">
    <property type="entry name" value="TONSOKU-LIKE PROTEIN"/>
    <property type="match status" value="1"/>
</dbReference>
<comment type="caution">
    <text evidence="7">The sequence shown here is derived from an EMBL/GenBank/DDBJ whole genome shotgun (WGS) entry which is preliminary data.</text>
</comment>
<evidence type="ECO:0000256" key="4">
    <source>
        <dbReference type="ARBA" id="ARBA00023242"/>
    </source>
</evidence>